<dbReference type="Proteomes" id="UP000800092">
    <property type="component" value="Unassembled WGS sequence"/>
</dbReference>
<organism evidence="2 3">
    <name type="scientific">Viridothelium virens</name>
    <name type="common">Speckled blister lichen</name>
    <name type="synonym">Trypethelium virens</name>
    <dbReference type="NCBI Taxonomy" id="1048519"/>
    <lineage>
        <taxon>Eukaryota</taxon>
        <taxon>Fungi</taxon>
        <taxon>Dikarya</taxon>
        <taxon>Ascomycota</taxon>
        <taxon>Pezizomycotina</taxon>
        <taxon>Dothideomycetes</taxon>
        <taxon>Dothideomycetes incertae sedis</taxon>
        <taxon>Trypetheliales</taxon>
        <taxon>Trypetheliaceae</taxon>
        <taxon>Viridothelium</taxon>
    </lineage>
</organism>
<dbReference type="AlphaFoldDB" id="A0A6A6H446"/>
<dbReference type="EMBL" id="ML991812">
    <property type="protein sequence ID" value="KAF2232765.1"/>
    <property type="molecule type" value="Genomic_DNA"/>
</dbReference>
<name>A0A6A6H446_VIRVR</name>
<feature type="compositionally biased region" description="Basic and acidic residues" evidence="1">
    <location>
        <begin position="50"/>
        <end position="59"/>
    </location>
</feature>
<gene>
    <name evidence="2" type="ORF">EV356DRAFT_504743</name>
</gene>
<keyword evidence="3" id="KW-1185">Reference proteome</keyword>
<proteinExistence type="predicted"/>
<feature type="region of interest" description="Disordered" evidence="1">
    <location>
        <begin position="33"/>
        <end position="59"/>
    </location>
</feature>
<sequence>MRTTQFNGIYASKSDNDWPVCMSSAFTTTIIRKEGEEDGEEESGSRRCVRWTEKEDVQL</sequence>
<protein>
    <submittedName>
        <fullName evidence="2">Uncharacterized protein</fullName>
    </submittedName>
</protein>
<accession>A0A6A6H446</accession>
<reference evidence="2" key="1">
    <citation type="journal article" date="2020" name="Stud. Mycol.">
        <title>101 Dothideomycetes genomes: a test case for predicting lifestyles and emergence of pathogens.</title>
        <authorList>
            <person name="Haridas S."/>
            <person name="Albert R."/>
            <person name="Binder M."/>
            <person name="Bloem J."/>
            <person name="Labutti K."/>
            <person name="Salamov A."/>
            <person name="Andreopoulos B."/>
            <person name="Baker S."/>
            <person name="Barry K."/>
            <person name="Bills G."/>
            <person name="Bluhm B."/>
            <person name="Cannon C."/>
            <person name="Castanera R."/>
            <person name="Culley D."/>
            <person name="Daum C."/>
            <person name="Ezra D."/>
            <person name="Gonzalez J."/>
            <person name="Henrissat B."/>
            <person name="Kuo A."/>
            <person name="Liang C."/>
            <person name="Lipzen A."/>
            <person name="Lutzoni F."/>
            <person name="Magnuson J."/>
            <person name="Mondo S."/>
            <person name="Nolan M."/>
            <person name="Ohm R."/>
            <person name="Pangilinan J."/>
            <person name="Park H.-J."/>
            <person name="Ramirez L."/>
            <person name="Alfaro M."/>
            <person name="Sun H."/>
            <person name="Tritt A."/>
            <person name="Yoshinaga Y."/>
            <person name="Zwiers L.-H."/>
            <person name="Turgeon B."/>
            <person name="Goodwin S."/>
            <person name="Spatafora J."/>
            <person name="Crous P."/>
            <person name="Grigoriev I."/>
        </authorList>
    </citation>
    <scope>NUCLEOTIDE SEQUENCE</scope>
    <source>
        <strain evidence="2">Tuck. ex Michener</strain>
    </source>
</reference>
<evidence type="ECO:0000313" key="2">
    <source>
        <dbReference type="EMBL" id="KAF2232765.1"/>
    </source>
</evidence>
<evidence type="ECO:0000256" key="1">
    <source>
        <dbReference type="SAM" id="MobiDB-lite"/>
    </source>
</evidence>
<evidence type="ECO:0000313" key="3">
    <source>
        <dbReference type="Proteomes" id="UP000800092"/>
    </source>
</evidence>